<dbReference type="OrthoDB" id="2164897at2"/>
<feature type="transmembrane region" description="Helical" evidence="1">
    <location>
        <begin position="104"/>
        <end position="121"/>
    </location>
</feature>
<keyword evidence="1" id="KW-1133">Transmembrane helix</keyword>
<feature type="transmembrane region" description="Helical" evidence="1">
    <location>
        <begin position="185"/>
        <end position="205"/>
    </location>
</feature>
<dbReference type="Proteomes" id="UP000253490">
    <property type="component" value="Unassembled WGS sequence"/>
</dbReference>
<keyword evidence="1" id="KW-0812">Transmembrane</keyword>
<reference evidence="2 3" key="1">
    <citation type="submission" date="2018-06" db="EMBL/GenBank/DDBJ databases">
        <title>Genomic Encyclopedia of Type Strains, Phase IV (KMG-IV): sequencing the most valuable type-strain genomes for metagenomic binning, comparative biology and taxonomic classification.</title>
        <authorList>
            <person name="Goeker M."/>
        </authorList>
    </citation>
    <scope>NUCLEOTIDE SEQUENCE [LARGE SCALE GENOMIC DNA]</scope>
    <source>
        <strain evidence="2 3">DSM 22112</strain>
    </source>
</reference>
<dbReference type="AlphaFoldDB" id="A0A366I820"/>
<evidence type="ECO:0000313" key="3">
    <source>
        <dbReference type="Proteomes" id="UP000253490"/>
    </source>
</evidence>
<gene>
    <name evidence="2" type="ORF">DES36_10911</name>
</gene>
<sequence length="220" mass="25422">MKYCSHCKVYIRGDKLQCTLCENSLPDTHDEEETLFPTVPLIFQSHLALRITAFISIAALVVSFALKEIFPSNINSPLFVLLALVTMWLSLIVVIRKRHNIAKTIMWQVSLLSILSILWDWRIGWRGWSLDYVLPISYVAAMFVMYITAKIMRLSVRDYIVYLLLDGLFGIIPIVFVLFDWITVYYPSIICVAISIIFLSAILIFEGENIKIELDKRMHI</sequence>
<keyword evidence="1" id="KW-0472">Membrane</keyword>
<feature type="transmembrane region" description="Helical" evidence="1">
    <location>
        <begin position="78"/>
        <end position="95"/>
    </location>
</feature>
<feature type="transmembrane region" description="Helical" evidence="1">
    <location>
        <begin position="159"/>
        <end position="179"/>
    </location>
</feature>
<feature type="transmembrane region" description="Helical" evidence="1">
    <location>
        <begin position="47"/>
        <end position="66"/>
    </location>
</feature>
<organism evidence="2 3">
    <name type="scientific">Alkalibaculum bacchi</name>
    <dbReference type="NCBI Taxonomy" id="645887"/>
    <lineage>
        <taxon>Bacteria</taxon>
        <taxon>Bacillati</taxon>
        <taxon>Bacillota</taxon>
        <taxon>Clostridia</taxon>
        <taxon>Eubacteriales</taxon>
        <taxon>Eubacteriaceae</taxon>
        <taxon>Alkalibaculum</taxon>
    </lineage>
</organism>
<evidence type="ECO:0000256" key="1">
    <source>
        <dbReference type="SAM" id="Phobius"/>
    </source>
</evidence>
<keyword evidence="3" id="KW-1185">Reference proteome</keyword>
<dbReference type="EMBL" id="QNRX01000009">
    <property type="protein sequence ID" value="RBP63795.1"/>
    <property type="molecule type" value="Genomic_DNA"/>
</dbReference>
<feature type="transmembrane region" description="Helical" evidence="1">
    <location>
        <begin position="127"/>
        <end position="147"/>
    </location>
</feature>
<name>A0A366I820_9FIRM</name>
<dbReference type="RefSeq" id="WP_113920673.1">
    <property type="nucleotide sequence ID" value="NZ_QNRX01000009.1"/>
</dbReference>
<evidence type="ECO:0000313" key="2">
    <source>
        <dbReference type="EMBL" id="RBP63795.1"/>
    </source>
</evidence>
<dbReference type="InterPro" id="IPR046283">
    <property type="entry name" value="DUF6320"/>
</dbReference>
<accession>A0A366I820</accession>
<dbReference type="Pfam" id="PF19845">
    <property type="entry name" value="DUF6320"/>
    <property type="match status" value="1"/>
</dbReference>
<proteinExistence type="predicted"/>
<comment type="caution">
    <text evidence="2">The sequence shown here is derived from an EMBL/GenBank/DDBJ whole genome shotgun (WGS) entry which is preliminary data.</text>
</comment>
<protein>
    <submittedName>
        <fullName evidence="2">Uncharacterized protein</fullName>
    </submittedName>
</protein>